<sequence length="59" mass="7058">MQVHMKKFSTEGYLVNHKTQILVVTIMMYDAVVLLQFEEYKCKKKHELYISCLFVTRSN</sequence>
<dbReference type="Proteomes" id="UP000743370">
    <property type="component" value="Unassembled WGS sequence"/>
</dbReference>
<protein>
    <submittedName>
        <fullName evidence="1">Uncharacterized protein</fullName>
    </submittedName>
</protein>
<comment type="caution">
    <text evidence="1">The sequence shown here is derived from an EMBL/GenBank/DDBJ whole genome shotgun (WGS) entry which is preliminary data.</text>
</comment>
<organism evidence="1 2">
    <name type="scientific">Phaseolus angularis</name>
    <name type="common">Azuki bean</name>
    <name type="synonym">Vigna angularis</name>
    <dbReference type="NCBI Taxonomy" id="3914"/>
    <lineage>
        <taxon>Eukaryota</taxon>
        <taxon>Viridiplantae</taxon>
        <taxon>Streptophyta</taxon>
        <taxon>Embryophyta</taxon>
        <taxon>Tracheophyta</taxon>
        <taxon>Spermatophyta</taxon>
        <taxon>Magnoliopsida</taxon>
        <taxon>eudicotyledons</taxon>
        <taxon>Gunneridae</taxon>
        <taxon>Pentapetalae</taxon>
        <taxon>rosids</taxon>
        <taxon>fabids</taxon>
        <taxon>Fabales</taxon>
        <taxon>Fabaceae</taxon>
        <taxon>Papilionoideae</taxon>
        <taxon>50 kb inversion clade</taxon>
        <taxon>NPAAA clade</taxon>
        <taxon>indigoferoid/millettioid clade</taxon>
        <taxon>Phaseoleae</taxon>
        <taxon>Vigna</taxon>
    </lineage>
</organism>
<evidence type="ECO:0000313" key="1">
    <source>
        <dbReference type="EMBL" id="KAG2381032.1"/>
    </source>
</evidence>
<reference evidence="1 2" key="1">
    <citation type="submission" date="2020-05" db="EMBL/GenBank/DDBJ databases">
        <title>Vigna angularis (adzuki bean) Var. LongXiaoDou No. 4 denovo assembly.</title>
        <authorList>
            <person name="Xiang H."/>
        </authorList>
    </citation>
    <scope>NUCLEOTIDE SEQUENCE [LARGE SCALE GENOMIC DNA]</scope>
    <source>
        <tissue evidence="1">Leaf</tissue>
    </source>
</reference>
<name>A0A8T0JS93_PHAAN</name>
<proteinExistence type="predicted"/>
<dbReference type="EMBL" id="JABFOF010000009">
    <property type="protein sequence ID" value="KAG2381032.1"/>
    <property type="molecule type" value="Genomic_DNA"/>
</dbReference>
<evidence type="ECO:0000313" key="2">
    <source>
        <dbReference type="Proteomes" id="UP000743370"/>
    </source>
</evidence>
<dbReference type="AlphaFoldDB" id="A0A8T0JS93"/>
<gene>
    <name evidence="1" type="ORF">HKW66_Vig0204050</name>
</gene>
<accession>A0A8T0JS93</accession>